<reference evidence="1 2" key="1">
    <citation type="submission" date="2024-03" db="EMBL/GenBank/DDBJ databases">
        <title>Novel species of the genus Variovorax.</title>
        <authorList>
            <person name="Liu Q."/>
            <person name="Xin Y.-H."/>
        </authorList>
    </citation>
    <scope>NUCLEOTIDE SEQUENCE [LARGE SCALE GENOMIC DNA]</scope>
    <source>
        <strain evidence="1 2">KACC 18900</strain>
    </source>
</reference>
<evidence type="ECO:0000313" key="1">
    <source>
        <dbReference type="EMBL" id="MEJ8845460.1"/>
    </source>
</evidence>
<dbReference type="RefSeq" id="WP_340340627.1">
    <property type="nucleotide sequence ID" value="NZ_JBBKZT010000001.1"/>
</dbReference>
<dbReference type="SUPFAM" id="SSF48452">
    <property type="entry name" value="TPR-like"/>
    <property type="match status" value="1"/>
</dbReference>
<dbReference type="EMBL" id="JBBKZT010000001">
    <property type="protein sequence ID" value="MEJ8845460.1"/>
    <property type="molecule type" value="Genomic_DNA"/>
</dbReference>
<proteinExistence type="predicted"/>
<evidence type="ECO:0000313" key="2">
    <source>
        <dbReference type="Proteomes" id="UP001385892"/>
    </source>
</evidence>
<organism evidence="1 2">
    <name type="scientific">Variovorax rhizosphaerae</name>
    <dbReference type="NCBI Taxonomy" id="1836200"/>
    <lineage>
        <taxon>Bacteria</taxon>
        <taxon>Pseudomonadati</taxon>
        <taxon>Pseudomonadota</taxon>
        <taxon>Betaproteobacteria</taxon>
        <taxon>Burkholderiales</taxon>
        <taxon>Comamonadaceae</taxon>
        <taxon>Variovorax</taxon>
    </lineage>
</organism>
<dbReference type="Gene3D" id="3.10.450.50">
    <property type="match status" value="1"/>
</dbReference>
<accession>A0ABU8WD84</accession>
<protein>
    <submittedName>
        <fullName evidence="1">SEC-C metal-binding domain-containing protein</fullName>
    </submittedName>
</protein>
<dbReference type="Proteomes" id="UP001385892">
    <property type="component" value="Unassembled WGS sequence"/>
</dbReference>
<dbReference type="Gene3D" id="1.25.40.10">
    <property type="entry name" value="Tetratricopeptide repeat domain"/>
    <property type="match status" value="1"/>
</dbReference>
<comment type="caution">
    <text evidence="1">The sequence shown here is derived from an EMBL/GenBank/DDBJ whole genome shotgun (WGS) entry which is preliminary data.</text>
</comment>
<dbReference type="InterPro" id="IPR004027">
    <property type="entry name" value="SEC_C_motif"/>
</dbReference>
<gene>
    <name evidence="1" type="ORF">WKW82_02300</name>
</gene>
<keyword evidence="2" id="KW-1185">Reference proteome</keyword>
<dbReference type="InterPro" id="IPR011990">
    <property type="entry name" value="TPR-like_helical_dom_sf"/>
</dbReference>
<name>A0ABU8WD84_9BURK</name>
<dbReference type="SUPFAM" id="SSF103642">
    <property type="entry name" value="Sec-C motif"/>
    <property type="match status" value="1"/>
</dbReference>
<sequence length="647" mass="71645">MDDIPDALARAAAIDGLLYWSAQRLLAGDDASQLIERLALAGPSLYPELTAEGAGARANPAAAPMFRALGWAIASAMPLPSNRFIPRKLPLPGRNDACLCGSARKFKHCCADVYAHLPSFEPLTLGAVMVCAMPRKQWGELPALRIPPDMVLAAAQSFCDEEAFQDACALLEPWAKRPAPWTAEVSDLLDVLADVYLDLDKPRKRKQLAQAMIDNGDATVQSFGWQRLSMMASDAGDAKGAKRAFDQAQRLTPDDPRIAVLEVTTLLGTGQESRARERAGFHARRLGRLPIAPEIAHTIDALEDMSRGEWHLAAGQGDEVLDDDVRALFGMDADVDSLLNWIDSLPEARLQLDWRHATADDLGALAPTKVAATAMRRWRQAMTQPEPQLTYSRLDDDQLQVFDAAAWLQALQRSPVLADCLDVLDALLLALDGGPAALTYRLESRVLERALALWNLILQRYPAARCEWAWMENRPALRHLVRRIELDTSAKADSSFEWLRAMVEVLNPNDNHGFRPRLAAVYLRRGMRSEALALCARYPDDFVVGITVAHARALLAVQRLDEAGRLLAEVHRRNPHVLPLLRGSRKPKVPDISSYAVGSVEEARVMVAEQFDLWRDDKGVRAWLAQWDETSPSSPANPSLFDEFRPD</sequence>
<dbReference type="Pfam" id="PF02810">
    <property type="entry name" value="SEC-C"/>
    <property type="match status" value="1"/>
</dbReference>